<proteinExistence type="predicted"/>
<evidence type="ECO:0000313" key="2">
    <source>
        <dbReference type="Proteomes" id="UP000034531"/>
    </source>
</evidence>
<name>A0A0G0TTC3_9BACT</name>
<gene>
    <name evidence="1" type="ORF">UT84_C0012G0013</name>
</gene>
<reference evidence="1 2" key="1">
    <citation type="journal article" date="2015" name="Nature">
        <title>rRNA introns, odd ribosomes, and small enigmatic genomes across a large radiation of phyla.</title>
        <authorList>
            <person name="Brown C.T."/>
            <person name="Hug L.A."/>
            <person name="Thomas B.C."/>
            <person name="Sharon I."/>
            <person name="Castelle C.J."/>
            <person name="Singh A."/>
            <person name="Wilkins M.J."/>
            <person name="Williams K.H."/>
            <person name="Banfield J.F."/>
        </authorList>
    </citation>
    <scope>NUCLEOTIDE SEQUENCE [LARGE SCALE GENOMIC DNA]</scope>
</reference>
<protein>
    <submittedName>
        <fullName evidence="1">Uncharacterized protein</fullName>
    </submittedName>
</protein>
<dbReference type="AlphaFoldDB" id="A0A0G0TTC3"/>
<dbReference type="EMBL" id="LBYI01000012">
    <property type="protein sequence ID" value="KKR50310.1"/>
    <property type="molecule type" value="Genomic_DNA"/>
</dbReference>
<sequence length="138" mass="16188">MHCSLLITLSRHRAESSKQARKEVVRWLNRNIDHRCMPGITDWFVIGGRWSGILATKTLSPTRNHYQYLGYKDDALLLTKNLYDEYLKIFEKKLRKGGFRTYHCGGFTRAGSFVDLDNELLTEDFIYRKWLVVADCHS</sequence>
<evidence type="ECO:0000313" key="1">
    <source>
        <dbReference type="EMBL" id="KKR50310.1"/>
    </source>
</evidence>
<accession>A0A0G0TTC3</accession>
<comment type="caution">
    <text evidence="1">The sequence shown here is derived from an EMBL/GenBank/DDBJ whole genome shotgun (WGS) entry which is preliminary data.</text>
</comment>
<organism evidence="1 2">
    <name type="scientific">Candidatus Curtissbacteria bacterium GW2011_GWA1_40_16</name>
    <dbReference type="NCBI Taxonomy" id="1618405"/>
    <lineage>
        <taxon>Bacteria</taxon>
        <taxon>Candidatus Curtissiibacteriota</taxon>
    </lineage>
</organism>
<dbReference type="Proteomes" id="UP000034531">
    <property type="component" value="Unassembled WGS sequence"/>
</dbReference>